<reference evidence="8 9" key="1">
    <citation type="submission" date="2020-01" db="EMBL/GenBank/DDBJ databases">
        <title>Genomes of bacteria type strains.</title>
        <authorList>
            <person name="Chen J."/>
            <person name="Zhu S."/>
            <person name="Yang J."/>
        </authorList>
    </citation>
    <scope>NUCLEOTIDE SEQUENCE [LARGE SCALE GENOMIC DNA]</scope>
    <source>
        <strain evidence="8 9">LMG 24078</strain>
    </source>
</reference>
<evidence type="ECO:0000256" key="4">
    <source>
        <dbReference type="ARBA" id="ARBA00022723"/>
    </source>
</evidence>
<evidence type="ECO:0000256" key="1">
    <source>
        <dbReference type="ARBA" id="ARBA00004561"/>
    </source>
</evidence>
<keyword evidence="4" id="KW-0479">Metal-binding</keyword>
<dbReference type="EMBL" id="JAAAWO010000001">
    <property type="protein sequence ID" value="NDW14403.1"/>
    <property type="molecule type" value="Genomic_DNA"/>
</dbReference>
<evidence type="ECO:0000259" key="7">
    <source>
        <dbReference type="Pfam" id="PF05567"/>
    </source>
</evidence>
<dbReference type="SUPFAM" id="SSF50998">
    <property type="entry name" value="Quinoprotein alcohol dehydrogenase-like"/>
    <property type="match status" value="1"/>
</dbReference>
<keyword evidence="3" id="KW-1029">Fimbrium biogenesis</keyword>
<evidence type="ECO:0000256" key="5">
    <source>
        <dbReference type="ARBA" id="ARBA00022837"/>
    </source>
</evidence>
<keyword evidence="6" id="KW-0281">Fimbrium</keyword>
<dbReference type="PROSITE" id="PS51257">
    <property type="entry name" value="PROKAR_LIPOPROTEIN"/>
    <property type="match status" value="1"/>
</dbReference>
<protein>
    <submittedName>
        <fullName evidence="8">Pilus assembly protein PilY</fullName>
    </submittedName>
</protein>
<dbReference type="SUPFAM" id="SSF53300">
    <property type="entry name" value="vWA-like"/>
    <property type="match status" value="2"/>
</dbReference>
<dbReference type="InterPro" id="IPR008707">
    <property type="entry name" value="B-propeller_PilY1"/>
</dbReference>
<dbReference type="InterPro" id="IPR011047">
    <property type="entry name" value="Quinoprotein_ADH-like_sf"/>
</dbReference>
<comment type="caution">
    <text evidence="8">The sequence shown here is derived from an EMBL/GenBank/DDBJ whole genome shotgun (WGS) entry which is preliminary data.</text>
</comment>
<organism evidence="8 9">
    <name type="scientific">Alteromonas genovensis</name>
    <dbReference type="NCBI Taxonomy" id="471225"/>
    <lineage>
        <taxon>Bacteria</taxon>
        <taxon>Pseudomonadati</taxon>
        <taxon>Pseudomonadota</taxon>
        <taxon>Gammaproteobacteria</taxon>
        <taxon>Alteromonadales</taxon>
        <taxon>Alteromonadaceae</taxon>
        <taxon>Alteromonas/Salinimonas group</taxon>
        <taxon>Alteromonas</taxon>
    </lineage>
</organism>
<name>A0A6N9TAU0_9ALTE</name>
<evidence type="ECO:0000256" key="3">
    <source>
        <dbReference type="ARBA" id="ARBA00022558"/>
    </source>
</evidence>
<dbReference type="GO" id="GO:0009289">
    <property type="term" value="C:pilus"/>
    <property type="evidence" value="ECO:0007669"/>
    <property type="project" value="UniProtKB-SubCell"/>
</dbReference>
<gene>
    <name evidence="8" type="ORF">GTQ48_02500</name>
</gene>
<dbReference type="InterPro" id="IPR036465">
    <property type="entry name" value="vWFA_dom_sf"/>
</dbReference>
<keyword evidence="5" id="KW-0106">Calcium</keyword>
<comment type="similarity">
    <text evidence="2">Belongs to the PilY1 family.</text>
</comment>
<dbReference type="Gene3D" id="3.40.50.410">
    <property type="entry name" value="von Willebrand factor, type A domain"/>
    <property type="match status" value="2"/>
</dbReference>
<evidence type="ECO:0000256" key="2">
    <source>
        <dbReference type="ARBA" id="ARBA00008387"/>
    </source>
</evidence>
<proteinExistence type="inferred from homology"/>
<dbReference type="GO" id="GO:0046872">
    <property type="term" value="F:metal ion binding"/>
    <property type="evidence" value="ECO:0007669"/>
    <property type="project" value="UniProtKB-KW"/>
</dbReference>
<dbReference type="RefSeq" id="WP_163105005.1">
    <property type="nucleotide sequence ID" value="NZ_JAAAWO010000001.1"/>
</dbReference>
<comment type="subcellular location">
    <subcellularLocation>
        <location evidence="1">Fimbrium</location>
    </subcellularLocation>
</comment>
<accession>A0A6N9TAU0</accession>
<evidence type="ECO:0000313" key="8">
    <source>
        <dbReference type="EMBL" id="NDW14403.1"/>
    </source>
</evidence>
<dbReference type="Proteomes" id="UP000471381">
    <property type="component" value="Unassembled WGS sequence"/>
</dbReference>
<sequence>MKKLISSFTSTVLFGCIAFSAIGDDLDIYLGNADSAVTYNPNVIFIMDSSGSMGAYDGTSQSRMLRVQNALKEALGSATNINAGLMRFSDYGGPILYPVRDIDDAVRPEIVVSTGSSNNDAHEIDGSVTTSSNEVILSKGTDTVTSGMRFETLQIPQGATIVSANIRFTSEGFNIADTSLVISAEAQADSTAFSTSSNNLSSRPKTATNVEWVAGNSFPTTGEVITTPDISGVIQEVVNLNDWCGGKDLNVLIEGTSITGLSDRRVRAIDEGLSGAPQLVVSYDDTTATGCTQGESVYQVASQRDNSEEDTNGYPNTGTELTFYSAYNDDIAVRFRNLNLPQGAEITEAYLEFTSNANRTYSNASMRIRGVAQNDVNDFHPERRYRLRDLPKTSGIVWSMPSFYYQNVYRTPDISSVVKEIVDRSGWQAGNDMAFVLDNFNSYRSAYTYNGSASRAPKLIIKFNGAATPGASATVRQHLMSKVDELSANGFTPIVDTLYEAASYYGGNAVYYGLERGKNDVNNSVRRSTRVSHRSSYIGGDPIRPSGCSEGNLSDSDCINERIPVGANYISPVSDLQCQTNNHIVLLSDGEANNNHSVDEIQALLGENCTGNGGEKCGLNLVKNISKAETSAIGPRVITHTIGFAANSTANNFLNQLAIQSGGGFYQADNSEDLLAAFNTILRSVKDVNATFVSPGVAVNQLNRLTHRDELYFALFKPSEGAIWPGNLKRYRLSGDDVLDKNDSSAVDSVTGFFSESSHSYWSVFADGNDVRNGGAASKLTSERNLYVFDGVGSIVSSTNELHEDNGSITESDLAIEDETDAGALRDVLLKWARGVDVKDEDGDGSTRDFVSRMGDPIHSQPIIVNYGTNDSAIFVATNHGMLHSIDTETGDENFAIMPKELLPNIEHFYKDASSFDHKYGLDGDMVLRTVGNKMYLYVGMRRGGRNYYVFDVTQKTSPKLVYKLEGGTGSLSKLGETWSRPTITKVKIGGVVKDVMIVGGGYDNAQDNRIVRSGDTVGNAVFMFDADTGALLWHASNADANLNLTNMQYSIPGRVSVIDRDNDGLADHMYVADTGGQLFRLDIYNGETGADFIKGARLADFGGDTAESNRRFYYGPDVSEVALGDELYYGVALGSGWRASPLDTAVEDNFYMLKDDGVFNRNTDGDYKFMSTVFESDMYNATSHALTSSVESEREIAAQDFANKAGWYLNLSTGGEKVLSSPLIIDYKVFFTTYVPSSSSTSACAPPTGNSRAYLVNLFNGNALTDLNINGILDDGDRAADLKQTGIAPETKILIESITSPVVCLGTECVSAVIEVDEDGNDEACTSAFECLGQNIYGRFERIQRGSWHSETEREQ</sequence>
<evidence type="ECO:0000313" key="9">
    <source>
        <dbReference type="Proteomes" id="UP000471381"/>
    </source>
</evidence>
<keyword evidence="9" id="KW-1185">Reference proteome</keyword>
<evidence type="ECO:0000256" key="6">
    <source>
        <dbReference type="ARBA" id="ARBA00023263"/>
    </source>
</evidence>
<feature type="domain" description="PilY1 beta-propeller" evidence="7">
    <location>
        <begin position="869"/>
        <end position="1116"/>
    </location>
</feature>
<dbReference type="Pfam" id="PF05567">
    <property type="entry name" value="T4P_PilY1"/>
    <property type="match status" value="1"/>
</dbReference>